<sequence length="127" mass="14043">MEYSEAVSVVNSNYGTQASKIVSVLSEEAIQTLANLCKLNTKRDLADYTIDRLATMESWRQSGYIANPFLQWLMDSVTVGGPVVATQPVQETKQVAPVNNKKPEPEKKPAKVEEEEDDGATMFDLFG</sequence>
<reference evidence="2" key="1">
    <citation type="journal article" date="2017" name="Science">
        <title>Giant viruses with an expanded complement of translation system components.</title>
        <authorList>
            <person name="Schulz F."/>
            <person name="Yutin N."/>
            <person name="Ivanova N.N."/>
            <person name="Ortega D.R."/>
            <person name="Lee T.K."/>
            <person name="Vierheilig J."/>
            <person name="Daims H."/>
            <person name="Horn M."/>
            <person name="Wagner M."/>
            <person name="Jensen G.J."/>
            <person name="Kyrpides N.C."/>
            <person name="Koonin E.V."/>
            <person name="Woyke T."/>
        </authorList>
    </citation>
    <scope>NUCLEOTIDE SEQUENCE</scope>
    <source>
        <strain evidence="2">KNV1</strain>
    </source>
</reference>
<evidence type="ECO:0000313" key="2">
    <source>
        <dbReference type="EMBL" id="ARF12455.1"/>
    </source>
</evidence>
<name>A0A1V0SL37_9VIRU</name>
<accession>A0A1V0SL37</accession>
<feature type="region of interest" description="Disordered" evidence="1">
    <location>
        <begin position="88"/>
        <end position="127"/>
    </location>
</feature>
<protein>
    <submittedName>
        <fullName evidence="2">Uncharacterized protein</fullName>
    </submittedName>
</protein>
<evidence type="ECO:0000256" key="1">
    <source>
        <dbReference type="SAM" id="MobiDB-lite"/>
    </source>
</evidence>
<proteinExistence type="predicted"/>
<feature type="compositionally biased region" description="Basic and acidic residues" evidence="1">
    <location>
        <begin position="101"/>
        <end position="112"/>
    </location>
</feature>
<gene>
    <name evidence="2" type="ORF">Klosneuvirus_6_17</name>
</gene>
<organism evidence="2">
    <name type="scientific">Klosneuvirus KNV1</name>
    <dbReference type="NCBI Taxonomy" id="1977640"/>
    <lineage>
        <taxon>Viruses</taxon>
        <taxon>Varidnaviria</taxon>
        <taxon>Bamfordvirae</taxon>
        <taxon>Nucleocytoviricota</taxon>
        <taxon>Megaviricetes</taxon>
        <taxon>Imitervirales</taxon>
        <taxon>Mimiviridae</taxon>
        <taxon>Klosneuvirinae</taxon>
        <taxon>Klosneuvirus</taxon>
    </lineage>
</organism>
<dbReference type="EMBL" id="KY684113">
    <property type="protein sequence ID" value="ARF12455.1"/>
    <property type="molecule type" value="Genomic_DNA"/>
</dbReference>